<sequence>MITQSQNRVTCPNCGQAEEIPIETFDKMLEIPWVSYLQGQLMNFPLKCPHCGHEFWEKFYFPVEE</sequence>
<evidence type="ECO:0000313" key="1">
    <source>
        <dbReference type="EMBL" id="GAH85633.1"/>
    </source>
</evidence>
<reference evidence="1" key="1">
    <citation type="journal article" date="2014" name="Front. Microbiol.">
        <title>High frequency of phylogenetically diverse reductive dehalogenase-homologous genes in deep subseafloor sedimentary metagenomes.</title>
        <authorList>
            <person name="Kawai M."/>
            <person name="Futagami T."/>
            <person name="Toyoda A."/>
            <person name="Takaki Y."/>
            <person name="Nishi S."/>
            <person name="Hori S."/>
            <person name="Arai W."/>
            <person name="Tsubouchi T."/>
            <person name="Morono Y."/>
            <person name="Uchiyama I."/>
            <person name="Ito T."/>
            <person name="Fujiyama A."/>
            <person name="Inagaki F."/>
            <person name="Takami H."/>
        </authorList>
    </citation>
    <scope>NUCLEOTIDE SEQUENCE</scope>
    <source>
        <strain evidence="1">Expedition CK06-06</strain>
    </source>
</reference>
<evidence type="ECO:0008006" key="2">
    <source>
        <dbReference type="Google" id="ProtNLM"/>
    </source>
</evidence>
<gene>
    <name evidence="1" type="ORF">S03H2_58004</name>
</gene>
<accession>X1KUI1</accession>
<protein>
    <recommendedName>
        <fullName evidence="2">CpXC domain-containing protein</fullName>
    </recommendedName>
</protein>
<dbReference type="EMBL" id="BARU01037205">
    <property type="protein sequence ID" value="GAH85633.1"/>
    <property type="molecule type" value="Genomic_DNA"/>
</dbReference>
<dbReference type="AlphaFoldDB" id="X1KUI1"/>
<organism evidence="1">
    <name type="scientific">marine sediment metagenome</name>
    <dbReference type="NCBI Taxonomy" id="412755"/>
    <lineage>
        <taxon>unclassified sequences</taxon>
        <taxon>metagenomes</taxon>
        <taxon>ecological metagenomes</taxon>
    </lineage>
</organism>
<comment type="caution">
    <text evidence="1">The sequence shown here is derived from an EMBL/GenBank/DDBJ whole genome shotgun (WGS) entry which is preliminary data.</text>
</comment>
<proteinExistence type="predicted"/>
<name>X1KUI1_9ZZZZ</name>